<dbReference type="Gene3D" id="3.20.20.70">
    <property type="entry name" value="Aldolase class I"/>
    <property type="match status" value="1"/>
</dbReference>
<dbReference type="InterPro" id="IPR012133">
    <property type="entry name" value="Alpha-hydoxy_acid_DH_FMN"/>
</dbReference>
<dbReference type="InterPro" id="IPR037396">
    <property type="entry name" value="FMN_HAD"/>
</dbReference>
<dbReference type="PANTHER" id="PTHR10578:SF107">
    <property type="entry name" value="2-HYDROXYACID OXIDASE 1"/>
    <property type="match status" value="1"/>
</dbReference>
<accession>A0ABP9PX73</accession>
<keyword evidence="2" id="KW-0285">Flavoprotein</keyword>
<evidence type="ECO:0000313" key="8">
    <source>
        <dbReference type="Proteomes" id="UP001500221"/>
    </source>
</evidence>
<evidence type="ECO:0000256" key="4">
    <source>
        <dbReference type="ARBA" id="ARBA00023002"/>
    </source>
</evidence>
<comment type="similarity">
    <text evidence="5">Belongs to the FMN-dependent alpha-hydroxy acid dehydrogenase family.</text>
</comment>
<evidence type="ECO:0000256" key="2">
    <source>
        <dbReference type="ARBA" id="ARBA00022630"/>
    </source>
</evidence>
<evidence type="ECO:0000256" key="5">
    <source>
        <dbReference type="ARBA" id="ARBA00024042"/>
    </source>
</evidence>
<dbReference type="InterPro" id="IPR008259">
    <property type="entry name" value="FMN_hydac_DH_AS"/>
</dbReference>
<name>A0ABP9PX73_9ACTN</name>
<dbReference type="PANTHER" id="PTHR10578">
    <property type="entry name" value="S -2-HYDROXY-ACID OXIDASE-RELATED"/>
    <property type="match status" value="1"/>
</dbReference>
<feature type="domain" description="FMN hydroxy acid dehydrogenase" evidence="6">
    <location>
        <begin position="1"/>
        <end position="350"/>
    </location>
</feature>
<keyword evidence="8" id="KW-1185">Reference proteome</keyword>
<evidence type="ECO:0000256" key="3">
    <source>
        <dbReference type="ARBA" id="ARBA00022643"/>
    </source>
</evidence>
<keyword evidence="4" id="KW-0560">Oxidoreductase</keyword>
<keyword evidence="3" id="KW-0288">FMN</keyword>
<dbReference type="PROSITE" id="PS00557">
    <property type="entry name" value="FMN_HYDROXY_ACID_DH_1"/>
    <property type="match status" value="1"/>
</dbReference>
<proteinExistence type="inferred from homology"/>
<dbReference type="SUPFAM" id="SSF51395">
    <property type="entry name" value="FMN-linked oxidoreductases"/>
    <property type="match status" value="1"/>
</dbReference>
<dbReference type="EMBL" id="BAABKG010000005">
    <property type="protein sequence ID" value="GAA5153591.1"/>
    <property type="molecule type" value="Genomic_DNA"/>
</dbReference>
<comment type="caution">
    <text evidence="7">The sequence shown here is derived from an EMBL/GenBank/DDBJ whole genome shotgun (WGS) entry which is preliminary data.</text>
</comment>
<evidence type="ECO:0000256" key="1">
    <source>
        <dbReference type="ARBA" id="ARBA00001917"/>
    </source>
</evidence>
<reference evidence="8" key="1">
    <citation type="journal article" date="2019" name="Int. J. Syst. Evol. Microbiol.">
        <title>The Global Catalogue of Microorganisms (GCM) 10K type strain sequencing project: providing services to taxonomists for standard genome sequencing and annotation.</title>
        <authorList>
            <consortium name="The Broad Institute Genomics Platform"/>
            <consortium name="The Broad Institute Genome Sequencing Center for Infectious Disease"/>
            <person name="Wu L."/>
            <person name="Ma J."/>
        </authorList>
    </citation>
    <scope>NUCLEOTIDE SEQUENCE [LARGE SCALE GENOMIC DNA]</scope>
    <source>
        <strain evidence="8">JCM 18459</strain>
    </source>
</reference>
<dbReference type="InterPro" id="IPR000262">
    <property type="entry name" value="FMN-dep_DH"/>
</dbReference>
<evidence type="ECO:0000313" key="7">
    <source>
        <dbReference type="EMBL" id="GAA5153591.1"/>
    </source>
</evidence>
<dbReference type="PIRSF" id="PIRSF000138">
    <property type="entry name" value="Al-hdrx_acd_dh"/>
    <property type="match status" value="1"/>
</dbReference>
<gene>
    <name evidence="7" type="ORF">GCM10023340_35810</name>
</gene>
<dbReference type="CDD" id="cd02809">
    <property type="entry name" value="alpha_hydroxyacid_oxid_FMN"/>
    <property type="match status" value="1"/>
</dbReference>
<dbReference type="Pfam" id="PF01070">
    <property type="entry name" value="FMN_dh"/>
    <property type="match status" value="1"/>
</dbReference>
<protein>
    <submittedName>
        <fullName evidence="7">Alpha-hydroxy acid oxidase</fullName>
    </submittedName>
</protein>
<comment type="cofactor">
    <cofactor evidence="1">
        <name>FMN</name>
        <dbReference type="ChEBI" id="CHEBI:58210"/>
    </cofactor>
</comment>
<evidence type="ECO:0000259" key="6">
    <source>
        <dbReference type="PROSITE" id="PS51349"/>
    </source>
</evidence>
<dbReference type="PROSITE" id="PS51349">
    <property type="entry name" value="FMN_HYDROXY_ACID_DH_2"/>
    <property type="match status" value="1"/>
</dbReference>
<organism evidence="7 8">
    <name type="scientific">Nocardioides marinquilinus</name>
    <dbReference type="NCBI Taxonomy" id="1210400"/>
    <lineage>
        <taxon>Bacteria</taxon>
        <taxon>Bacillati</taxon>
        <taxon>Actinomycetota</taxon>
        <taxon>Actinomycetes</taxon>
        <taxon>Propionibacteriales</taxon>
        <taxon>Nocardioidaceae</taxon>
        <taxon>Nocardioides</taxon>
    </lineage>
</organism>
<dbReference type="InterPro" id="IPR013785">
    <property type="entry name" value="Aldolase_TIM"/>
</dbReference>
<sequence>MSDDARWVAGLEAWARERLSASVLDYVVQGAREGTSSAEAPGAWREHRLLPHVLRDTTTVDPGVDLLGRRHPHPLVVAPTTLHRAVHPDGELAMARAVASHDGLLVVSSNAGTPFAAIGATGVRWWVQCYLPADRRLAEPLLDRAVDAGAGAVVLTVDTPVVGTKYASPGVPVVWDEVDPALLRVNFDAGYDGAPGSEKALDLGPADLARLTKRTGLPVVVKGVLRPDDARLAVDAGAAAVWVSNHGGRQLDRAVPTARALAPVATAVGERVPVLVDGGVRSGLDVVTALALGASAVALGRLPLYALSGGEDGVTRLLGELRSQTVETMRLAGARTAAETRSLVAPTPLYDGV</sequence>
<dbReference type="Proteomes" id="UP001500221">
    <property type="component" value="Unassembled WGS sequence"/>
</dbReference>